<gene>
    <name evidence="2" type="ORF">F0562_017243</name>
</gene>
<evidence type="ECO:0000256" key="1">
    <source>
        <dbReference type="SAM" id="Phobius"/>
    </source>
</evidence>
<dbReference type="InterPro" id="IPR004158">
    <property type="entry name" value="DUF247_pln"/>
</dbReference>
<keyword evidence="1" id="KW-1133">Transmembrane helix</keyword>
<accession>A0A5J4ZG06</accession>
<dbReference type="EMBL" id="CM018051">
    <property type="protein sequence ID" value="KAA8516939.1"/>
    <property type="molecule type" value="Genomic_DNA"/>
</dbReference>
<evidence type="ECO:0000313" key="3">
    <source>
        <dbReference type="Proteomes" id="UP000325577"/>
    </source>
</evidence>
<keyword evidence="3" id="KW-1185">Reference proteome</keyword>
<proteinExistence type="predicted"/>
<protein>
    <submittedName>
        <fullName evidence="2">Uncharacterized protein</fullName>
    </submittedName>
</protein>
<dbReference type="Proteomes" id="UP000325577">
    <property type="component" value="Linkage Group LG8"/>
</dbReference>
<sequence length="422" mass="48999">MAGREETDIQSSITKEWIESIMNCRGADESQAEKPPRINRVHRCCEKPKNLGNTMNPSTSIVVREAFGEDQGSEGALDENLISKFDDEKLARMMLLDGSFVLYYIHCVVTKNIYDLEVKSHIIDIVQQDLFLLENQLPFLVLRELMINSTKLTENEWVRVNNINEFIRKNIMDPSFLYGRELNGLHNERGLRTAHLLELLHQRMYYFSPFPDFPFQPVLQFTITSLKELKELRIKLERTDNDALIEICDHKPTCTTLKIPSIVVDESTRCKLLNLIAYEMCPNTPKELVITTYVFLMNLFIRDPDDVKELRSANILQNFLHNDGEVAQLFNEIGDNLGSIFLNQTYRNVLEKILQGYVQMKTSVEEKKKMRKYMEDLMTDYFKNPWTIVALFGAVLGLFFTAIQAYFQVWSRPSSCESLPAY</sequence>
<dbReference type="Pfam" id="PF03140">
    <property type="entry name" value="DUF247"/>
    <property type="match status" value="1"/>
</dbReference>
<keyword evidence="1" id="KW-0472">Membrane</keyword>
<dbReference type="OrthoDB" id="1849062at2759"/>
<name>A0A5J4ZG06_9ASTE</name>
<evidence type="ECO:0000313" key="2">
    <source>
        <dbReference type="EMBL" id="KAA8516939.1"/>
    </source>
</evidence>
<reference evidence="2 3" key="1">
    <citation type="submission" date="2019-09" db="EMBL/GenBank/DDBJ databases">
        <title>A chromosome-level genome assembly of the Chinese tupelo Nyssa sinensis.</title>
        <authorList>
            <person name="Yang X."/>
            <person name="Kang M."/>
            <person name="Yang Y."/>
            <person name="Xiong H."/>
            <person name="Wang M."/>
            <person name="Zhang Z."/>
            <person name="Wang Z."/>
            <person name="Wu H."/>
            <person name="Ma T."/>
            <person name="Liu J."/>
            <person name="Xi Z."/>
        </authorList>
    </citation>
    <scope>NUCLEOTIDE SEQUENCE [LARGE SCALE GENOMIC DNA]</scope>
    <source>
        <strain evidence="2">J267</strain>
        <tissue evidence="2">Leaf</tissue>
    </source>
</reference>
<organism evidence="2 3">
    <name type="scientific">Nyssa sinensis</name>
    <dbReference type="NCBI Taxonomy" id="561372"/>
    <lineage>
        <taxon>Eukaryota</taxon>
        <taxon>Viridiplantae</taxon>
        <taxon>Streptophyta</taxon>
        <taxon>Embryophyta</taxon>
        <taxon>Tracheophyta</taxon>
        <taxon>Spermatophyta</taxon>
        <taxon>Magnoliopsida</taxon>
        <taxon>eudicotyledons</taxon>
        <taxon>Gunneridae</taxon>
        <taxon>Pentapetalae</taxon>
        <taxon>asterids</taxon>
        <taxon>Cornales</taxon>
        <taxon>Nyssaceae</taxon>
        <taxon>Nyssa</taxon>
    </lineage>
</organism>
<dbReference type="PANTHER" id="PTHR31549:SF149">
    <property type="entry name" value="ISOPRENOID SYNTHASE DOMAIN-CONTAINING PROTEIN"/>
    <property type="match status" value="1"/>
</dbReference>
<feature type="transmembrane region" description="Helical" evidence="1">
    <location>
        <begin position="386"/>
        <end position="407"/>
    </location>
</feature>
<dbReference type="AlphaFoldDB" id="A0A5J4ZG06"/>
<keyword evidence="1" id="KW-0812">Transmembrane</keyword>
<dbReference type="PANTHER" id="PTHR31549">
    <property type="entry name" value="PROTEIN, PUTATIVE (DUF247)-RELATED-RELATED"/>
    <property type="match status" value="1"/>
</dbReference>